<evidence type="ECO:0000256" key="4">
    <source>
        <dbReference type="ARBA" id="ARBA00022692"/>
    </source>
</evidence>
<keyword evidence="2 8" id="KW-0813">Transport</keyword>
<dbReference type="AlphaFoldDB" id="L0WG60"/>
<dbReference type="Proteomes" id="UP000010164">
    <property type="component" value="Unassembled WGS sequence"/>
</dbReference>
<reference evidence="11 12" key="1">
    <citation type="journal article" date="2012" name="J. Bacteriol.">
        <title>Genome Sequence of the Alkane-Degrading Bacterium Alcanivorax hongdengensis Type Strain A-11-3.</title>
        <authorList>
            <person name="Lai Q."/>
            <person name="Shao Z."/>
        </authorList>
    </citation>
    <scope>NUCLEOTIDE SEQUENCE [LARGE SCALE GENOMIC DNA]</scope>
    <source>
        <strain evidence="11 12">A-11-3</strain>
    </source>
</reference>
<keyword evidence="4 9" id="KW-0812">Transmembrane</keyword>
<evidence type="ECO:0000256" key="8">
    <source>
        <dbReference type="RuleBase" id="RU004057"/>
    </source>
</evidence>
<evidence type="ECO:0000256" key="6">
    <source>
        <dbReference type="ARBA" id="ARBA00022989"/>
    </source>
</evidence>
<dbReference type="PATRIC" id="fig|1177179.3.peg.1124"/>
<dbReference type="InterPro" id="IPR002898">
    <property type="entry name" value="MotA_ExbB_proton_chnl"/>
</dbReference>
<evidence type="ECO:0000256" key="2">
    <source>
        <dbReference type="ARBA" id="ARBA00022448"/>
    </source>
</evidence>
<accession>L0WG60</accession>
<evidence type="ECO:0000256" key="1">
    <source>
        <dbReference type="ARBA" id="ARBA00004651"/>
    </source>
</evidence>
<keyword evidence="6 9" id="KW-1133">Transmembrane helix</keyword>
<proteinExistence type="inferred from homology"/>
<sequence length="232" mass="25099">MSATTTAAAAHDAGVFHVIIKFIQDGGFFMYPILVVLALGLALCIERIIYLQSTKAKNQKVWKGVYPLIAKGQFRQALDYVSDSKTGMAKVVGYGLERAKTARRHDDIELAMEEGLMEIIPRLETRTPYIATFANIATLLGLLGTILGLISAFTAVASADPAEKADLLSASISVAMNTTAFGLIAAIPMLLAYAFINSMTGKLIDSMEMASVKFVNVFRQVSAQQERKNDGQ</sequence>
<protein>
    <submittedName>
        <fullName evidence="11">Biopolymer transport proteins-like protein</fullName>
    </submittedName>
</protein>
<dbReference type="PANTHER" id="PTHR30625:SF15">
    <property type="entry name" value="BIOPOLYMER TRANSPORT PROTEIN EXBB"/>
    <property type="match status" value="1"/>
</dbReference>
<evidence type="ECO:0000313" key="12">
    <source>
        <dbReference type="Proteomes" id="UP000010164"/>
    </source>
</evidence>
<evidence type="ECO:0000259" key="10">
    <source>
        <dbReference type="Pfam" id="PF01618"/>
    </source>
</evidence>
<comment type="caution">
    <text evidence="11">The sequence shown here is derived from an EMBL/GenBank/DDBJ whole genome shotgun (WGS) entry which is preliminary data.</text>
</comment>
<dbReference type="STRING" id="1177179.A11A3_05599"/>
<dbReference type="GO" id="GO:0005886">
    <property type="term" value="C:plasma membrane"/>
    <property type="evidence" value="ECO:0007669"/>
    <property type="project" value="UniProtKB-SubCell"/>
</dbReference>
<evidence type="ECO:0000313" key="11">
    <source>
        <dbReference type="EMBL" id="EKF75142.1"/>
    </source>
</evidence>
<gene>
    <name evidence="11" type="ORF">A11A3_05599</name>
</gene>
<dbReference type="RefSeq" id="WP_008928304.1">
    <property type="nucleotide sequence ID" value="NZ_AMRJ01000005.1"/>
</dbReference>
<dbReference type="InterPro" id="IPR050790">
    <property type="entry name" value="ExbB/TolQ_transport"/>
</dbReference>
<dbReference type="Pfam" id="PF01618">
    <property type="entry name" value="MotA_ExbB"/>
    <property type="match status" value="1"/>
</dbReference>
<keyword evidence="7 9" id="KW-0472">Membrane</keyword>
<dbReference type="OrthoDB" id="5728265at2"/>
<name>L0WG60_9GAMM</name>
<keyword evidence="12" id="KW-1185">Reference proteome</keyword>
<evidence type="ECO:0000256" key="5">
    <source>
        <dbReference type="ARBA" id="ARBA00022927"/>
    </source>
</evidence>
<evidence type="ECO:0000256" key="7">
    <source>
        <dbReference type="ARBA" id="ARBA00023136"/>
    </source>
</evidence>
<keyword evidence="3" id="KW-1003">Cell membrane</keyword>
<feature type="transmembrane region" description="Helical" evidence="9">
    <location>
        <begin position="174"/>
        <end position="196"/>
    </location>
</feature>
<dbReference type="PANTHER" id="PTHR30625">
    <property type="entry name" value="PROTEIN TOLQ"/>
    <property type="match status" value="1"/>
</dbReference>
<comment type="subcellular location">
    <subcellularLocation>
        <location evidence="1">Cell membrane</location>
        <topology evidence="1">Multi-pass membrane protein</topology>
    </subcellularLocation>
    <subcellularLocation>
        <location evidence="8">Membrane</location>
        <topology evidence="8">Multi-pass membrane protein</topology>
    </subcellularLocation>
</comment>
<keyword evidence="5 8" id="KW-0653">Protein transport</keyword>
<feature type="transmembrane region" description="Helical" evidence="9">
    <location>
        <begin position="129"/>
        <end position="154"/>
    </location>
</feature>
<evidence type="ECO:0000256" key="9">
    <source>
        <dbReference type="SAM" id="Phobius"/>
    </source>
</evidence>
<feature type="transmembrane region" description="Helical" evidence="9">
    <location>
        <begin position="28"/>
        <end position="50"/>
    </location>
</feature>
<comment type="similarity">
    <text evidence="8">Belongs to the exbB/tolQ family.</text>
</comment>
<feature type="domain" description="MotA/TolQ/ExbB proton channel" evidence="10">
    <location>
        <begin position="85"/>
        <end position="209"/>
    </location>
</feature>
<dbReference type="eggNOG" id="COG0811">
    <property type="taxonomic scope" value="Bacteria"/>
</dbReference>
<organism evidence="11 12">
    <name type="scientific">Alcanivorax hongdengensis A-11-3</name>
    <dbReference type="NCBI Taxonomy" id="1177179"/>
    <lineage>
        <taxon>Bacteria</taxon>
        <taxon>Pseudomonadati</taxon>
        <taxon>Pseudomonadota</taxon>
        <taxon>Gammaproteobacteria</taxon>
        <taxon>Oceanospirillales</taxon>
        <taxon>Alcanivoracaceae</taxon>
        <taxon>Alcanivorax</taxon>
    </lineage>
</organism>
<dbReference type="EMBL" id="AMRJ01000005">
    <property type="protein sequence ID" value="EKF75142.1"/>
    <property type="molecule type" value="Genomic_DNA"/>
</dbReference>
<dbReference type="GO" id="GO:0017038">
    <property type="term" value="P:protein import"/>
    <property type="evidence" value="ECO:0007669"/>
    <property type="project" value="TreeGrafter"/>
</dbReference>
<evidence type="ECO:0000256" key="3">
    <source>
        <dbReference type="ARBA" id="ARBA00022475"/>
    </source>
</evidence>